<sequence>MRLKEDMQAIPAKFRNLQDVSTLDLESGASIPIRFRTPTTKRYLTATSHPLMSRQKAVKVAERSEGVKYLTGSIKTVTRGRALKYSTETLFLLDEVKNAWESGNPISRNEIYLRLIQKFGKIEESASPTEFCSTMKLNEGVISPSLAQWVRKRLEGARWSIRKESVSQQVPTNWVAIALEASKKIRAKLKECTVLIARGPLCVPKPDSNVASDPKKGCTVMVSAEMYSSMITGSKKQY</sequence>
<comment type="caution">
    <text evidence="1">The sequence shown here is derived from an EMBL/GenBank/DDBJ whole genome shotgun (WGS) entry which is preliminary data.</text>
</comment>
<organism evidence="1 2">
    <name type="scientific">Phytophthora megakarya</name>
    <dbReference type="NCBI Taxonomy" id="4795"/>
    <lineage>
        <taxon>Eukaryota</taxon>
        <taxon>Sar</taxon>
        <taxon>Stramenopiles</taxon>
        <taxon>Oomycota</taxon>
        <taxon>Peronosporomycetes</taxon>
        <taxon>Peronosporales</taxon>
        <taxon>Peronosporaceae</taxon>
        <taxon>Phytophthora</taxon>
    </lineage>
</organism>
<keyword evidence="2" id="KW-1185">Reference proteome</keyword>
<dbReference type="Proteomes" id="UP000198211">
    <property type="component" value="Unassembled WGS sequence"/>
</dbReference>
<reference evidence="2" key="1">
    <citation type="submission" date="2017-03" db="EMBL/GenBank/DDBJ databases">
        <title>Phytopthora megakarya and P. palmivora, two closely related causual agents of cacao black pod achieved similar genome size and gene model numbers by different mechanisms.</title>
        <authorList>
            <person name="Ali S."/>
            <person name="Shao J."/>
            <person name="Larry D.J."/>
            <person name="Kronmiller B."/>
            <person name="Shen D."/>
            <person name="Strem M.D."/>
            <person name="Melnick R.L."/>
            <person name="Guiltinan M.J."/>
            <person name="Tyler B.M."/>
            <person name="Meinhardt L.W."/>
            <person name="Bailey B.A."/>
        </authorList>
    </citation>
    <scope>NUCLEOTIDE SEQUENCE [LARGE SCALE GENOMIC DNA]</scope>
    <source>
        <strain evidence="2">zdho120</strain>
    </source>
</reference>
<name>A0A225UB53_9STRA</name>
<proteinExistence type="predicted"/>
<accession>A0A225UB53</accession>
<dbReference type="AlphaFoldDB" id="A0A225UB53"/>
<dbReference type="OrthoDB" id="140831at2759"/>
<evidence type="ECO:0000313" key="2">
    <source>
        <dbReference type="Proteomes" id="UP000198211"/>
    </source>
</evidence>
<gene>
    <name evidence="1" type="ORF">PHMEG_00041695</name>
</gene>
<dbReference type="EMBL" id="NBNE01023448">
    <property type="protein sequence ID" value="OWY90262.1"/>
    <property type="molecule type" value="Genomic_DNA"/>
</dbReference>
<protein>
    <submittedName>
        <fullName evidence="1">Uncharacterized protein</fullName>
    </submittedName>
</protein>
<evidence type="ECO:0000313" key="1">
    <source>
        <dbReference type="EMBL" id="OWY90262.1"/>
    </source>
</evidence>